<name>A0ABQ1PRX5_9BACI</name>
<accession>A0ABQ1PRX5</accession>
<dbReference type="RefSeq" id="WP_188650961.1">
    <property type="nucleotide sequence ID" value="NZ_BMIN01000002.1"/>
</dbReference>
<dbReference type="Proteomes" id="UP000642571">
    <property type="component" value="Unassembled WGS sequence"/>
</dbReference>
<organism evidence="1 2">
    <name type="scientific">Pontibacillus salipaludis</name>
    <dbReference type="NCBI Taxonomy" id="1697394"/>
    <lineage>
        <taxon>Bacteria</taxon>
        <taxon>Bacillati</taxon>
        <taxon>Bacillota</taxon>
        <taxon>Bacilli</taxon>
        <taxon>Bacillales</taxon>
        <taxon>Bacillaceae</taxon>
        <taxon>Pontibacillus</taxon>
    </lineage>
</organism>
<evidence type="ECO:0000313" key="2">
    <source>
        <dbReference type="Proteomes" id="UP000642571"/>
    </source>
</evidence>
<proteinExistence type="predicted"/>
<comment type="caution">
    <text evidence="1">The sequence shown here is derived from an EMBL/GenBank/DDBJ whole genome shotgun (WGS) entry which is preliminary data.</text>
</comment>
<gene>
    <name evidence="1" type="ORF">GCM10011389_07110</name>
</gene>
<dbReference type="EMBL" id="BMIN01000002">
    <property type="protein sequence ID" value="GGD02266.1"/>
    <property type="molecule type" value="Genomic_DNA"/>
</dbReference>
<evidence type="ECO:0000313" key="1">
    <source>
        <dbReference type="EMBL" id="GGD02266.1"/>
    </source>
</evidence>
<protein>
    <submittedName>
        <fullName evidence="1">Uncharacterized protein</fullName>
    </submittedName>
</protein>
<keyword evidence="2" id="KW-1185">Reference proteome</keyword>
<sequence>MARGAFTGSTDFSTQPLSEVVKELSNWKKDIKGVSDLFEETIREIDTGSLSVEVDIDFLISCRNLYSFFITAIQDLKDVLDGIDSEIQEYHVNLLKNIGQNAGRFYRSHRKVWHASEYKPYWKNDFRPVEKLYVEGSDMTGDMIDINNAAERLKDFVGKRSQNNTPSPYMQQYNTFNAPITNLQQNNHSSNVQQNVNSAGIGELQQLLISVRDIIPHLTEPKDKNDINEQVEDLEETLQEENPKQSRIKAALNTINGTLSKAFNMRTFNNVDQVSKELPSIIENTQDILDKF</sequence>
<reference evidence="2" key="1">
    <citation type="journal article" date="2019" name="Int. J. Syst. Evol. Microbiol.">
        <title>The Global Catalogue of Microorganisms (GCM) 10K type strain sequencing project: providing services to taxonomists for standard genome sequencing and annotation.</title>
        <authorList>
            <consortium name="The Broad Institute Genomics Platform"/>
            <consortium name="The Broad Institute Genome Sequencing Center for Infectious Disease"/>
            <person name="Wu L."/>
            <person name="Ma J."/>
        </authorList>
    </citation>
    <scope>NUCLEOTIDE SEQUENCE [LARGE SCALE GENOMIC DNA]</scope>
    <source>
        <strain evidence="2">CGMCC 1.15353</strain>
    </source>
</reference>